<gene>
    <name evidence="3" type="ORF">ACFFN0_13845</name>
</gene>
<reference evidence="3 4" key="1">
    <citation type="submission" date="2024-09" db="EMBL/GenBank/DDBJ databases">
        <authorList>
            <person name="Sun Q."/>
            <person name="Mori K."/>
        </authorList>
    </citation>
    <scope>NUCLEOTIDE SEQUENCE [LARGE SCALE GENOMIC DNA]</scope>
    <source>
        <strain evidence="3 4">JCM 12763</strain>
    </source>
</reference>
<proteinExistence type="predicted"/>
<dbReference type="Pfam" id="PF07704">
    <property type="entry name" value="PSK_trans_fac"/>
    <property type="match status" value="1"/>
</dbReference>
<accession>A0ABV5V5P0</accession>
<dbReference type="EMBL" id="JBHMAX010000024">
    <property type="protein sequence ID" value="MFB9733128.1"/>
    <property type="molecule type" value="Genomic_DNA"/>
</dbReference>
<evidence type="ECO:0000313" key="4">
    <source>
        <dbReference type="Proteomes" id="UP001589613"/>
    </source>
</evidence>
<protein>
    <submittedName>
        <fullName evidence="3">Type II toxin-antitoxin system VapB family antitoxin</fullName>
    </submittedName>
</protein>
<name>A0ABV5V5P0_9MICO</name>
<dbReference type="InterPro" id="IPR011660">
    <property type="entry name" value="VapB-like"/>
</dbReference>
<feature type="compositionally biased region" description="Acidic residues" evidence="2">
    <location>
        <begin position="80"/>
        <end position="89"/>
    </location>
</feature>
<dbReference type="RefSeq" id="WP_141337964.1">
    <property type="nucleotide sequence ID" value="NZ_JBHMAX010000024.1"/>
</dbReference>
<evidence type="ECO:0000256" key="2">
    <source>
        <dbReference type="SAM" id="MobiDB-lite"/>
    </source>
</evidence>
<feature type="region of interest" description="Disordered" evidence="2">
    <location>
        <begin position="39"/>
        <end position="89"/>
    </location>
</feature>
<evidence type="ECO:0000256" key="1">
    <source>
        <dbReference type="ARBA" id="ARBA00022649"/>
    </source>
</evidence>
<evidence type="ECO:0000313" key="3">
    <source>
        <dbReference type="EMBL" id="MFB9733128.1"/>
    </source>
</evidence>
<dbReference type="Proteomes" id="UP001589613">
    <property type="component" value="Unassembled WGS sequence"/>
</dbReference>
<organism evidence="3 4">
    <name type="scientific">Ornithinimicrobium kibberense</name>
    <dbReference type="NCBI Taxonomy" id="282060"/>
    <lineage>
        <taxon>Bacteria</taxon>
        <taxon>Bacillati</taxon>
        <taxon>Actinomycetota</taxon>
        <taxon>Actinomycetes</taxon>
        <taxon>Micrococcales</taxon>
        <taxon>Ornithinimicrobiaceae</taxon>
        <taxon>Ornithinimicrobium</taxon>
    </lineage>
</organism>
<keyword evidence="4" id="KW-1185">Reference proteome</keyword>
<sequence>MAINIKNDRVCDLIRRASELSGRSQVSVVEEALERYLADASSGPDAGPGGPDPGVERILAQIDASLTPTDSDAVRASLEDLYDDEGLPA</sequence>
<keyword evidence="1" id="KW-1277">Toxin-antitoxin system</keyword>
<comment type="caution">
    <text evidence="3">The sequence shown here is derived from an EMBL/GenBank/DDBJ whole genome shotgun (WGS) entry which is preliminary data.</text>
</comment>